<comment type="caution">
    <text evidence="1">The sequence shown here is derived from an EMBL/GenBank/DDBJ whole genome shotgun (WGS) entry which is preliminary data.</text>
</comment>
<evidence type="ECO:0000313" key="2">
    <source>
        <dbReference type="Proteomes" id="UP000297814"/>
    </source>
</evidence>
<name>A0A4Z1GZQ5_9HELO</name>
<sequence>MNAYEQVQYTRKSRQDHITDVCFNGIEGFEEVSAGRWGLIRRPEQTYGISKPEYELSKFSI</sequence>
<proteinExistence type="predicted"/>
<reference evidence="1 2" key="1">
    <citation type="submission" date="2017-12" db="EMBL/GenBank/DDBJ databases">
        <title>Comparative genomics of Botrytis spp.</title>
        <authorList>
            <person name="Valero-Jimenez C.A."/>
            <person name="Tapia P."/>
            <person name="Veloso J."/>
            <person name="Silva-Moreno E."/>
            <person name="Staats M."/>
            <person name="Valdes J.H."/>
            <person name="Van Kan J.A.L."/>
        </authorList>
    </citation>
    <scope>NUCLEOTIDE SEQUENCE [LARGE SCALE GENOMIC DNA]</scope>
    <source>
        <strain evidence="1 2">Bh0001</strain>
    </source>
</reference>
<dbReference type="Proteomes" id="UP000297814">
    <property type="component" value="Unassembled WGS sequence"/>
</dbReference>
<gene>
    <name evidence="1" type="ORF">BHYA_0023g00390</name>
</gene>
<dbReference type="AlphaFoldDB" id="A0A4Z1GZQ5"/>
<evidence type="ECO:0000313" key="1">
    <source>
        <dbReference type="EMBL" id="TGO41329.1"/>
    </source>
</evidence>
<dbReference type="EMBL" id="PQXK01000023">
    <property type="protein sequence ID" value="TGO41329.1"/>
    <property type="molecule type" value="Genomic_DNA"/>
</dbReference>
<accession>A0A4Z1GZQ5</accession>
<keyword evidence="2" id="KW-1185">Reference proteome</keyword>
<organism evidence="1 2">
    <name type="scientific">Botrytis hyacinthi</name>
    <dbReference type="NCBI Taxonomy" id="278943"/>
    <lineage>
        <taxon>Eukaryota</taxon>
        <taxon>Fungi</taxon>
        <taxon>Dikarya</taxon>
        <taxon>Ascomycota</taxon>
        <taxon>Pezizomycotina</taxon>
        <taxon>Leotiomycetes</taxon>
        <taxon>Helotiales</taxon>
        <taxon>Sclerotiniaceae</taxon>
        <taxon>Botrytis</taxon>
    </lineage>
</organism>
<protein>
    <submittedName>
        <fullName evidence="1">Uncharacterized protein</fullName>
    </submittedName>
</protein>